<name>A0A927MAG6_9ACTN</name>
<dbReference type="RefSeq" id="WP_192767958.1">
    <property type="nucleotide sequence ID" value="NZ_JADBEB010000001.1"/>
</dbReference>
<organism evidence="2 3">
    <name type="scientific">Plantactinospora soyae</name>
    <dbReference type="NCBI Taxonomy" id="1544732"/>
    <lineage>
        <taxon>Bacteria</taxon>
        <taxon>Bacillati</taxon>
        <taxon>Actinomycetota</taxon>
        <taxon>Actinomycetes</taxon>
        <taxon>Micromonosporales</taxon>
        <taxon>Micromonosporaceae</taxon>
        <taxon>Plantactinospora</taxon>
    </lineage>
</organism>
<dbReference type="AlphaFoldDB" id="A0A927MAG6"/>
<dbReference type="Proteomes" id="UP000649753">
    <property type="component" value="Unassembled WGS sequence"/>
</dbReference>
<evidence type="ECO:0000259" key="1">
    <source>
        <dbReference type="Pfam" id="PF08386"/>
    </source>
</evidence>
<evidence type="ECO:0000313" key="2">
    <source>
        <dbReference type="EMBL" id="MBE1488258.1"/>
    </source>
</evidence>
<dbReference type="InterPro" id="IPR013595">
    <property type="entry name" value="Pept_S33_TAP-like_C"/>
</dbReference>
<sequence length="193" mass="20408">MAAQVDADRAEVLGERHAVPETAVFGHAVDGEEEGSGAVDVIGERDGLDHRPDRTRRWCPTECDDVPVCRTIATSLGWDRARPTPPGRTSARRFCVYSVNRSACKFVTTSFFAWSGGVNSDGTSRVGCDVAALLGGCGGWWYGGIGLGVEEGPTVEGEGHTIVSSGKSECVDTIAADYLIDLKLPASMPTCSI</sequence>
<protein>
    <recommendedName>
        <fullName evidence="1">Peptidase S33 tripeptidyl aminopeptidase-like C-terminal domain-containing protein</fullName>
    </recommendedName>
</protein>
<keyword evidence="3" id="KW-1185">Reference proteome</keyword>
<dbReference type="Pfam" id="PF08386">
    <property type="entry name" value="Abhydrolase_4"/>
    <property type="match status" value="1"/>
</dbReference>
<dbReference type="EMBL" id="JADBEB010000001">
    <property type="protein sequence ID" value="MBE1488258.1"/>
    <property type="molecule type" value="Genomic_DNA"/>
</dbReference>
<proteinExistence type="predicted"/>
<accession>A0A927MAG6</accession>
<reference evidence="2" key="1">
    <citation type="submission" date="2020-10" db="EMBL/GenBank/DDBJ databases">
        <title>Sequencing the genomes of 1000 actinobacteria strains.</title>
        <authorList>
            <person name="Klenk H.-P."/>
        </authorList>
    </citation>
    <scope>NUCLEOTIDE SEQUENCE</scope>
    <source>
        <strain evidence="2">DSM 46832</strain>
    </source>
</reference>
<gene>
    <name evidence="2" type="ORF">H4W31_003896</name>
</gene>
<evidence type="ECO:0000313" key="3">
    <source>
        <dbReference type="Proteomes" id="UP000649753"/>
    </source>
</evidence>
<feature type="domain" description="Peptidase S33 tripeptidyl aminopeptidase-like C-terminal" evidence="1">
    <location>
        <begin position="154"/>
        <end position="191"/>
    </location>
</feature>
<comment type="caution">
    <text evidence="2">The sequence shown here is derived from an EMBL/GenBank/DDBJ whole genome shotgun (WGS) entry which is preliminary data.</text>
</comment>